<evidence type="ECO:0000313" key="3">
    <source>
        <dbReference type="Proteomes" id="UP001154282"/>
    </source>
</evidence>
<evidence type="ECO:0000313" key="2">
    <source>
        <dbReference type="EMBL" id="CAI0404320.1"/>
    </source>
</evidence>
<accession>A0AAV0J4K0</accession>
<evidence type="ECO:0000256" key="1">
    <source>
        <dbReference type="SAM" id="MobiDB-lite"/>
    </source>
</evidence>
<organism evidence="2 3">
    <name type="scientific">Linum tenue</name>
    <dbReference type="NCBI Taxonomy" id="586396"/>
    <lineage>
        <taxon>Eukaryota</taxon>
        <taxon>Viridiplantae</taxon>
        <taxon>Streptophyta</taxon>
        <taxon>Embryophyta</taxon>
        <taxon>Tracheophyta</taxon>
        <taxon>Spermatophyta</taxon>
        <taxon>Magnoliopsida</taxon>
        <taxon>eudicotyledons</taxon>
        <taxon>Gunneridae</taxon>
        <taxon>Pentapetalae</taxon>
        <taxon>rosids</taxon>
        <taxon>fabids</taxon>
        <taxon>Malpighiales</taxon>
        <taxon>Linaceae</taxon>
        <taxon>Linum</taxon>
    </lineage>
</organism>
<dbReference type="Proteomes" id="UP001154282">
    <property type="component" value="Unassembled WGS sequence"/>
</dbReference>
<dbReference type="AlphaFoldDB" id="A0AAV0J4K0"/>
<dbReference type="PANTHER" id="PTHR37767:SF1">
    <property type="entry name" value="HYDROXYPROLINE-RICH GLYCOPROTEIN FAMILY PROTEIN"/>
    <property type="match status" value="1"/>
</dbReference>
<name>A0AAV0J4K0_9ROSI</name>
<gene>
    <name evidence="2" type="ORF">LITE_LOCUS12408</name>
</gene>
<protein>
    <recommendedName>
        <fullName evidence="4">Hydroxyproline-rich glycoprotein family protein</fullName>
    </recommendedName>
</protein>
<dbReference type="InterPro" id="IPR007789">
    <property type="entry name" value="DUF688"/>
</dbReference>
<dbReference type="Pfam" id="PF05097">
    <property type="entry name" value="DUF688"/>
    <property type="match status" value="2"/>
</dbReference>
<sequence>MESKEGIETSRRRHIREPPSVPFLWEDKPGIAKKGWKPVVAPPVVTPLPSLPPVKLIASVPFKWEERPGTPLSRFSQPSSLDDEGKLASQVKVLPLPPALMYSEADTKNVDDDDDDDWYQRSPSSLFGNCLMSSAAVSAAVPVIDGAFSMDEQWERPASPAYESDSSTSSYATGRSSLVGSSFLECLFPLYKAASGSREEETDLKNGSSTPPLELTGRDIVDQGSSDGALVVRKPPTLGELIMMSRRRSVQRKANQMRLQNPSMELMKGQPFKCCIFGTGIKMIDRLQKKMHHTRLALL</sequence>
<dbReference type="PANTHER" id="PTHR37767">
    <property type="entry name" value="HYDROXYPROLINE-RICH GLYCOPROTEIN FAMILY PROTEIN"/>
    <property type="match status" value="1"/>
</dbReference>
<comment type="caution">
    <text evidence="2">The sequence shown here is derived from an EMBL/GenBank/DDBJ whole genome shotgun (WGS) entry which is preliminary data.</text>
</comment>
<dbReference type="EMBL" id="CAMGYJ010000004">
    <property type="protein sequence ID" value="CAI0404320.1"/>
    <property type="molecule type" value="Genomic_DNA"/>
</dbReference>
<feature type="region of interest" description="Disordered" evidence="1">
    <location>
        <begin position="198"/>
        <end position="220"/>
    </location>
</feature>
<proteinExistence type="predicted"/>
<evidence type="ECO:0008006" key="4">
    <source>
        <dbReference type="Google" id="ProtNLM"/>
    </source>
</evidence>
<reference evidence="2" key="1">
    <citation type="submission" date="2022-08" db="EMBL/GenBank/DDBJ databases">
        <authorList>
            <person name="Gutierrez-Valencia J."/>
        </authorList>
    </citation>
    <scope>NUCLEOTIDE SEQUENCE</scope>
</reference>
<keyword evidence="3" id="KW-1185">Reference proteome</keyword>